<dbReference type="EMBL" id="FUZE01000022">
    <property type="protein sequence ID" value="SKC03144.1"/>
    <property type="molecule type" value="Genomic_DNA"/>
</dbReference>
<dbReference type="InterPro" id="IPR027417">
    <property type="entry name" value="P-loop_NTPase"/>
</dbReference>
<dbReference type="EMBL" id="UAVR01000013">
    <property type="protein sequence ID" value="SQA90933.1"/>
    <property type="molecule type" value="Genomic_DNA"/>
</dbReference>
<dbReference type="AlphaFoldDB" id="A0AAX2IN19"/>
<dbReference type="SUPFAM" id="SSF52540">
    <property type="entry name" value="P-loop containing nucleoside triphosphate hydrolases"/>
    <property type="match status" value="1"/>
</dbReference>
<proteinExistence type="predicted"/>
<evidence type="ECO:0000313" key="3">
    <source>
        <dbReference type="Proteomes" id="UP000190669"/>
    </source>
</evidence>
<dbReference type="Proteomes" id="UP000190669">
    <property type="component" value="Unassembled WGS sequence"/>
</dbReference>
<comment type="caution">
    <text evidence="2">The sequence shown here is derived from an EMBL/GenBank/DDBJ whole genome shotgun (WGS) entry which is preliminary data.</text>
</comment>
<evidence type="ECO:0000313" key="2">
    <source>
        <dbReference type="EMBL" id="SQA90933.1"/>
    </source>
</evidence>
<dbReference type="PANTHER" id="PTHR39206:SF1">
    <property type="entry name" value="SLL8004 PROTEIN"/>
    <property type="match status" value="1"/>
</dbReference>
<evidence type="ECO:0000313" key="4">
    <source>
        <dbReference type="Proteomes" id="UP000251937"/>
    </source>
</evidence>
<name>A0AAX2IN19_9FLAO</name>
<accession>A0AAX2IN19</accession>
<dbReference type="RefSeq" id="WP_066674533.1">
    <property type="nucleotide sequence ID" value="NZ_CP033934.1"/>
</dbReference>
<sequence length="245" mass="28245">MTKRLRIFCGPNGSGKSTLFSEFIKNKFNPGLFVNSDNIESEISEKKFLDLSSFNLDLTQTDLDSFLTEPNSITLIEKAKTKGFSLEIKISENVILDISKNKNSYSAGLISSFIRKHLMLDNRSFSFESVMSHPSKLYELKLAKELNYKTYLYFVCIDDPDVNVSRVNNRVVKGGHAVPDLSIKERYIKTLENLYPAMQLVDKAYLFDNSDQMNMIAEMENQIITLHVDEDHIPNWFLKYLINRE</sequence>
<keyword evidence="3" id="KW-1185">Reference proteome</keyword>
<dbReference type="Proteomes" id="UP000251937">
    <property type="component" value="Unassembled WGS sequence"/>
</dbReference>
<gene>
    <name evidence="2" type="ORF">NCTC11212_02837</name>
    <name evidence="1" type="ORF">SAMN05421800_12224</name>
</gene>
<dbReference type="Gene3D" id="3.40.50.300">
    <property type="entry name" value="P-loop containing nucleotide triphosphate hydrolases"/>
    <property type="match status" value="1"/>
</dbReference>
<dbReference type="PANTHER" id="PTHR39206">
    <property type="entry name" value="SLL8004 PROTEIN"/>
    <property type="match status" value="1"/>
</dbReference>
<reference evidence="2 4" key="2">
    <citation type="submission" date="2018-06" db="EMBL/GenBank/DDBJ databases">
        <authorList>
            <consortium name="Pathogen Informatics"/>
            <person name="Doyle S."/>
        </authorList>
    </citation>
    <scope>NUCLEOTIDE SEQUENCE [LARGE SCALE GENOMIC DNA]</scope>
    <source>
        <strain evidence="2 4">NCTC11212</strain>
    </source>
</reference>
<dbReference type="KEGG" id="cbp:EB354_14105"/>
<protein>
    <submittedName>
        <fullName evidence="1">Predicted ABC-type ATPase</fullName>
    </submittedName>
    <submittedName>
        <fullName evidence="2">Uncharacterized protein conserved in bacteria</fullName>
    </submittedName>
</protein>
<evidence type="ECO:0000313" key="1">
    <source>
        <dbReference type="EMBL" id="SKC03144.1"/>
    </source>
</evidence>
<organism evidence="2 4">
    <name type="scientific">Chryseobacterium balustinum</name>
    <dbReference type="NCBI Taxonomy" id="246"/>
    <lineage>
        <taxon>Bacteria</taxon>
        <taxon>Pseudomonadati</taxon>
        <taxon>Bacteroidota</taxon>
        <taxon>Flavobacteriia</taxon>
        <taxon>Flavobacteriales</taxon>
        <taxon>Weeksellaceae</taxon>
        <taxon>Chryseobacterium group</taxon>
        <taxon>Chryseobacterium</taxon>
    </lineage>
</organism>
<reference evidence="1 3" key="1">
    <citation type="submission" date="2017-02" db="EMBL/GenBank/DDBJ databases">
        <authorList>
            <person name="Varghese N."/>
            <person name="Submissions S."/>
        </authorList>
    </citation>
    <scope>NUCLEOTIDE SEQUENCE [LARGE SCALE GENOMIC DNA]</scope>
    <source>
        <strain evidence="1 3">DSM 16775</strain>
    </source>
</reference>